<protein>
    <submittedName>
        <fullName evidence="1">Uncharacterized protein</fullName>
    </submittedName>
</protein>
<dbReference type="OrthoDB" id="4203310at2"/>
<reference evidence="1 2" key="1">
    <citation type="submission" date="2019-03" db="EMBL/GenBank/DDBJ databases">
        <authorList>
            <person name="Gonzalez-Pimentel J.L."/>
        </authorList>
    </citation>
    <scope>NUCLEOTIDE SEQUENCE [LARGE SCALE GENOMIC DNA]</scope>
    <source>
        <strain evidence="1 2">JCM 31289</strain>
    </source>
</reference>
<dbReference type="Proteomes" id="UP000297948">
    <property type="component" value="Unassembled WGS sequence"/>
</dbReference>
<name>A0A4Z0HHD7_9ACTN</name>
<accession>A0A4Z0HHD7</accession>
<keyword evidence="2" id="KW-1185">Reference proteome</keyword>
<dbReference type="AlphaFoldDB" id="A0A4Z0HHD7"/>
<sequence>MSRPSSPITAVSRFRDGGISFLSTASRQKIGTARTDQTGTAAFNSGSKVGDPVMVASTLASGVDAKFAGDSEYQSAEAHADLSVGL</sequence>
<proteinExistence type="predicted"/>
<gene>
    <name evidence="1" type="ORF">E4099_05930</name>
</gene>
<evidence type="ECO:0000313" key="1">
    <source>
        <dbReference type="EMBL" id="TGB15986.1"/>
    </source>
</evidence>
<dbReference type="EMBL" id="SRID01000032">
    <property type="protein sequence ID" value="TGB15986.1"/>
    <property type="molecule type" value="Genomic_DNA"/>
</dbReference>
<evidence type="ECO:0000313" key="2">
    <source>
        <dbReference type="Proteomes" id="UP000297948"/>
    </source>
</evidence>
<organism evidence="1 2">
    <name type="scientific">Streptomyces palmae</name>
    <dbReference type="NCBI Taxonomy" id="1701085"/>
    <lineage>
        <taxon>Bacteria</taxon>
        <taxon>Bacillati</taxon>
        <taxon>Actinomycetota</taxon>
        <taxon>Actinomycetes</taxon>
        <taxon>Kitasatosporales</taxon>
        <taxon>Streptomycetaceae</taxon>
        <taxon>Streptomyces</taxon>
    </lineage>
</organism>
<comment type="caution">
    <text evidence="1">The sequence shown here is derived from an EMBL/GenBank/DDBJ whole genome shotgun (WGS) entry which is preliminary data.</text>
</comment>
<dbReference type="RefSeq" id="WP_135337876.1">
    <property type="nucleotide sequence ID" value="NZ_JBHLTX010000060.1"/>
</dbReference>